<proteinExistence type="inferred from homology"/>
<comment type="subcellular location">
    <subcellularLocation>
        <location evidence="1">Membrane</location>
        <topology evidence="1">Multi-pass membrane protein</topology>
    </subcellularLocation>
</comment>
<reference evidence="7 8" key="1">
    <citation type="submission" date="2018-01" db="EMBL/GenBank/DDBJ databases">
        <title>Genome sequence of a Cantenovulum-like bacteria.</title>
        <authorList>
            <person name="Tan W.R."/>
            <person name="Lau N.-S."/>
            <person name="Go F."/>
            <person name="Amirul A.-A.A."/>
        </authorList>
    </citation>
    <scope>NUCLEOTIDE SEQUENCE [LARGE SCALE GENOMIC DNA]</scope>
    <source>
        <strain evidence="7 8">CCB-QB4</strain>
    </source>
</reference>
<dbReference type="PANTHER" id="PTHR43461">
    <property type="entry name" value="TRANSMEMBRANE PROTEIN 256"/>
    <property type="match status" value="1"/>
</dbReference>
<dbReference type="Proteomes" id="UP000244441">
    <property type="component" value="Chromosome"/>
</dbReference>
<gene>
    <name evidence="7" type="ORF">C2869_15865</name>
</gene>
<feature type="transmembrane region" description="Helical" evidence="6">
    <location>
        <begin position="34"/>
        <end position="60"/>
    </location>
</feature>
<dbReference type="GO" id="GO:0005886">
    <property type="term" value="C:plasma membrane"/>
    <property type="evidence" value="ECO:0007669"/>
    <property type="project" value="TreeGrafter"/>
</dbReference>
<name>A0A2S0VUH0_9ALTE</name>
<feature type="transmembrane region" description="Helical" evidence="6">
    <location>
        <begin position="67"/>
        <end position="90"/>
    </location>
</feature>
<evidence type="ECO:0000256" key="5">
    <source>
        <dbReference type="ARBA" id="ARBA00023136"/>
    </source>
</evidence>
<dbReference type="InterPro" id="IPR006696">
    <property type="entry name" value="DUF423"/>
</dbReference>
<dbReference type="Pfam" id="PF04241">
    <property type="entry name" value="DUF423"/>
    <property type="match status" value="1"/>
</dbReference>
<accession>A0A2S0VUH0</accession>
<evidence type="ECO:0000313" key="7">
    <source>
        <dbReference type="EMBL" id="AWB67812.1"/>
    </source>
</evidence>
<evidence type="ECO:0000256" key="6">
    <source>
        <dbReference type="SAM" id="Phobius"/>
    </source>
</evidence>
<keyword evidence="4 6" id="KW-1133">Transmembrane helix</keyword>
<evidence type="ECO:0000256" key="4">
    <source>
        <dbReference type="ARBA" id="ARBA00022989"/>
    </source>
</evidence>
<dbReference type="EMBL" id="CP026604">
    <property type="protein sequence ID" value="AWB67812.1"/>
    <property type="molecule type" value="Genomic_DNA"/>
</dbReference>
<feature type="transmembrane region" description="Helical" evidence="6">
    <location>
        <begin position="96"/>
        <end position="120"/>
    </location>
</feature>
<dbReference type="OrthoDB" id="9802121at2"/>
<dbReference type="PANTHER" id="PTHR43461:SF1">
    <property type="entry name" value="TRANSMEMBRANE PROTEIN 256"/>
    <property type="match status" value="1"/>
</dbReference>
<evidence type="ECO:0000256" key="3">
    <source>
        <dbReference type="ARBA" id="ARBA00022692"/>
    </source>
</evidence>
<evidence type="ECO:0000313" key="8">
    <source>
        <dbReference type="Proteomes" id="UP000244441"/>
    </source>
</evidence>
<evidence type="ECO:0000256" key="2">
    <source>
        <dbReference type="ARBA" id="ARBA00009694"/>
    </source>
</evidence>
<sequence length="123" mass="13396">MFKYFFALACVLGGLAVVIGAFAAHGLKQVLDEYALGIIATGVQYQFFHSLLLALVAFIMKSYKSRCLTFIASLLVIGIVLFAGSLYALALTPYTWFGPVTPLGGLCFIIAWFSLAWFGVKKL</sequence>
<keyword evidence="5 6" id="KW-0472">Membrane</keyword>
<keyword evidence="3 6" id="KW-0812">Transmembrane</keyword>
<evidence type="ECO:0000256" key="1">
    <source>
        <dbReference type="ARBA" id="ARBA00004141"/>
    </source>
</evidence>
<protein>
    <submittedName>
        <fullName evidence="7">DUF423 domain-containing protein</fullName>
    </submittedName>
</protein>
<organism evidence="7 8">
    <name type="scientific">Saccharobesus litoralis</name>
    <dbReference type="NCBI Taxonomy" id="2172099"/>
    <lineage>
        <taxon>Bacteria</taxon>
        <taxon>Pseudomonadati</taxon>
        <taxon>Pseudomonadota</taxon>
        <taxon>Gammaproteobacteria</taxon>
        <taxon>Alteromonadales</taxon>
        <taxon>Alteromonadaceae</taxon>
        <taxon>Saccharobesus</taxon>
    </lineage>
</organism>
<dbReference type="RefSeq" id="WP_108603879.1">
    <property type="nucleotide sequence ID" value="NZ_CP026604.1"/>
</dbReference>
<dbReference type="KEGG" id="cate:C2869_15865"/>
<comment type="similarity">
    <text evidence="2">Belongs to the UPF0382 family.</text>
</comment>
<dbReference type="AlphaFoldDB" id="A0A2S0VUH0"/>
<keyword evidence="8" id="KW-1185">Reference proteome</keyword>